<dbReference type="EMBL" id="JAGTAR010000010">
    <property type="protein sequence ID" value="MBR8535620.1"/>
    <property type="molecule type" value="Genomic_DNA"/>
</dbReference>
<evidence type="ECO:0000313" key="2">
    <source>
        <dbReference type="Proteomes" id="UP000679220"/>
    </source>
</evidence>
<proteinExistence type="predicted"/>
<sequence>MNDKKDKEIEKLIAKKRLESEALKKILDAINTKREANAHKLTKSK</sequence>
<dbReference type="RefSeq" id="WP_212189679.1">
    <property type="nucleotide sequence ID" value="NZ_JAGTAR010000010.1"/>
</dbReference>
<name>A0A941IX03_9BACT</name>
<organism evidence="1 2">
    <name type="scientific">Carboxylicivirga sediminis</name>
    <dbReference type="NCBI Taxonomy" id="2006564"/>
    <lineage>
        <taxon>Bacteria</taxon>
        <taxon>Pseudomonadati</taxon>
        <taxon>Bacteroidota</taxon>
        <taxon>Bacteroidia</taxon>
        <taxon>Marinilabiliales</taxon>
        <taxon>Marinilabiliaceae</taxon>
        <taxon>Carboxylicivirga</taxon>
    </lineage>
</organism>
<reference evidence="1" key="1">
    <citation type="journal article" date="2018" name="Int. J. Syst. Evol. Microbiol.">
        <title>Carboxylicivirga sediminis sp. nov., isolated from coastal sediment.</title>
        <authorList>
            <person name="Wang F.Q."/>
            <person name="Ren L.H."/>
            <person name="Zou R.J."/>
            <person name="Sun Y.Z."/>
            <person name="Liu X.J."/>
            <person name="Jiang F."/>
            <person name="Liu L.J."/>
        </authorList>
    </citation>
    <scope>NUCLEOTIDE SEQUENCE</scope>
    <source>
        <strain evidence="1">JR1</strain>
    </source>
</reference>
<evidence type="ECO:0000313" key="1">
    <source>
        <dbReference type="EMBL" id="MBR8535620.1"/>
    </source>
</evidence>
<gene>
    <name evidence="1" type="ORF">KDU71_08625</name>
</gene>
<dbReference type="AlphaFoldDB" id="A0A941IX03"/>
<keyword evidence="2" id="KW-1185">Reference proteome</keyword>
<protein>
    <submittedName>
        <fullName evidence="1">Uncharacterized protein</fullName>
    </submittedName>
</protein>
<reference evidence="1" key="2">
    <citation type="submission" date="2021-04" db="EMBL/GenBank/DDBJ databases">
        <authorList>
            <person name="Zhang T."/>
            <person name="Zhang Y."/>
            <person name="Lu D."/>
            <person name="Zuo D."/>
            <person name="Du Z."/>
        </authorList>
    </citation>
    <scope>NUCLEOTIDE SEQUENCE</scope>
    <source>
        <strain evidence="1">JR1</strain>
    </source>
</reference>
<dbReference type="Proteomes" id="UP000679220">
    <property type="component" value="Unassembled WGS sequence"/>
</dbReference>
<accession>A0A941IX03</accession>
<comment type="caution">
    <text evidence="1">The sequence shown here is derived from an EMBL/GenBank/DDBJ whole genome shotgun (WGS) entry which is preliminary data.</text>
</comment>